<dbReference type="Pfam" id="PF03845">
    <property type="entry name" value="Spore_permease"/>
    <property type="match status" value="1"/>
</dbReference>
<evidence type="ECO:0000256" key="7">
    <source>
        <dbReference type="ARBA" id="ARBA00023136"/>
    </source>
</evidence>
<feature type="transmembrane region" description="Helical" evidence="8">
    <location>
        <begin position="90"/>
        <end position="112"/>
    </location>
</feature>
<feature type="transmembrane region" description="Helical" evidence="8">
    <location>
        <begin position="48"/>
        <end position="69"/>
    </location>
</feature>
<name>A0A9D1LK93_9CLOT</name>
<evidence type="ECO:0000256" key="8">
    <source>
        <dbReference type="SAM" id="Phobius"/>
    </source>
</evidence>
<accession>A0A9D1LK93</accession>
<feature type="transmembrane region" description="Helical" evidence="8">
    <location>
        <begin position="278"/>
        <end position="298"/>
    </location>
</feature>
<comment type="similarity">
    <text evidence="2">Belongs to the amino acid-polyamine-organocation (APC) superfamily. Spore germination protein (SGP) (TC 2.A.3.9) family.</text>
</comment>
<keyword evidence="5 8" id="KW-0812">Transmembrane</keyword>
<reference evidence="9" key="2">
    <citation type="journal article" date="2021" name="PeerJ">
        <title>Extensive microbial diversity within the chicken gut microbiome revealed by metagenomics and culture.</title>
        <authorList>
            <person name="Gilroy R."/>
            <person name="Ravi A."/>
            <person name="Getino M."/>
            <person name="Pursley I."/>
            <person name="Horton D.L."/>
            <person name="Alikhan N.F."/>
            <person name="Baker D."/>
            <person name="Gharbi K."/>
            <person name="Hall N."/>
            <person name="Watson M."/>
            <person name="Adriaenssens E.M."/>
            <person name="Foster-Nyarko E."/>
            <person name="Jarju S."/>
            <person name="Secka A."/>
            <person name="Antonio M."/>
            <person name="Oren A."/>
            <person name="Chaudhuri R.R."/>
            <person name="La Ragione R."/>
            <person name="Hildebrand F."/>
            <person name="Pallen M.J."/>
        </authorList>
    </citation>
    <scope>NUCLEOTIDE SEQUENCE</scope>
    <source>
        <strain evidence="9">CHK191-8634</strain>
    </source>
</reference>
<feature type="transmembrane region" description="Helical" evidence="8">
    <location>
        <begin position="225"/>
        <end position="242"/>
    </location>
</feature>
<dbReference type="AlphaFoldDB" id="A0A9D1LK93"/>
<dbReference type="InterPro" id="IPR004761">
    <property type="entry name" value="Spore_GerAB"/>
</dbReference>
<protein>
    <submittedName>
        <fullName evidence="9">GerAB/ArcD/ProY family transporter</fullName>
    </submittedName>
</protein>
<sequence length="366" mass="39103">MNQAETGRSGTGCDDNGRLSGRQIFCLLVLFLSGSVGTVGGGGSGRDIWLLMLLSGVAAVPIYWLYLWLARAGELPQDCFQAAFGRWLGGAVRLLLGLAAILTAAIDIRIFVSFTTATALPHTPRILMAAFIGGAVYMLLRSGAEVLARVAVPAFVLVIGMLTLSFLASIPQLDWGAVLPIAEKGVQPPLGTSFVRSSLVPFLESFFALMVLAPLHNKKSGPARPAFGAALFAGALLALTLMKNTMLLGYPAVSQYFFPSYTAASVVTVSDFFQRQELLAAAPFLLCELVKAGLCLTYAGQAFHVRERRWAAPVLCAAAVGLTLLGRGGMAESIEPLRFYGQWIFVPLLAVPALTLLVLRLRRRAK</sequence>
<feature type="transmembrane region" description="Helical" evidence="8">
    <location>
        <begin position="340"/>
        <end position="359"/>
    </location>
</feature>
<reference evidence="9" key="1">
    <citation type="submission" date="2020-10" db="EMBL/GenBank/DDBJ databases">
        <authorList>
            <person name="Gilroy R."/>
        </authorList>
    </citation>
    <scope>NUCLEOTIDE SEQUENCE</scope>
    <source>
        <strain evidence="9">CHK191-8634</strain>
    </source>
</reference>
<feature type="transmembrane region" description="Helical" evidence="8">
    <location>
        <begin position="152"/>
        <end position="173"/>
    </location>
</feature>
<evidence type="ECO:0000256" key="3">
    <source>
        <dbReference type="ARBA" id="ARBA00022448"/>
    </source>
</evidence>
<keyword evidence="3" id="KW-0813">Transport</keyword>
<feature type="transmembrane region" description="Helical" evidence="8">
    <location>
        <begin position="193"/>
        <end position="213"/>
    </location>
</feature>
<evidence type="ECO:0000313" key="9">
    <source>
        <dbReference type="EMBL" id="HIU42685.1"/>
    </source>
</evidence>
<feature type="transmembrane region" description="Helical" evidence="8">
    <location>
        <begin position="310"/>
        <end position="328"/>
    </location>
</feature>
<gene>
    <name evidence="9" type="ORF">IAB67_00115</name>
</gene>
<feature type="transmembrane region" description="Helical" evidence="8">
    <location>
        <begin position="24"/>
        <end position="42"/>
    </location>
</feature>
<evidence type="ECO:0000256" key="2">
    <source>
        <dbReference type="ARBA" id="ARBA00007998"/>
    </source>
</evidence>
<comment type="caution">
    <text evidence="9">The sequence shown here is derived from an EMBL/GenBank/DDBJ whole genome shotgun (WGS) entry which is preliminary data.</text>
</comment>
<keyword evidence="6 8" id="KW-1133">Transmembrane helix</keyword>
<organism evidence="9 10">
    <name type="scientific">Candidatus Ventrousia excrementavium</name>
    <dbReference type="NCBI Taxonomy" id="2840961"/>
    <lineage>
        <taxon>Bacteria</taxon>
        <taxon>Bacillati</taxon>
        <taxon>Bacillota</taxon>
        <taxon>Clostridia</taxon>
        <taxon>Eubacteriales</taxon>
        <taxon>Clostridiaceae</taxon>
        <taxon>Clostridiaceae incertae sedis</taxon>
        <taxon>Candidatus Ventrousia</taxon>
    </lineage>
</organism>
<evidence type="ECO:0000256" key="4">
    <source>
        <dbReference type="ARBA" id="ARBA00022544"/>
    </source>
</evidence>
<evidence type="ECO:0000256" key="6">
    <source>
        <dbReference type="ARBA" id="ARBA00022989"/>
    </source>
</evidence>
<evidence type="ECO:0000313" key="10">
    <source>
        <dbReference type="Proteomes" id="UP000824073"/>
    </source>
</evidence>
<dbReference type="Proteomes" id="UP000824073">
    <property type="component" value="Unassembled WGS sequence"/>
</dbReference>
<dbReference type="EMBL" id="DVMR01000001">
    <property type="protein sequence ID" value="HIU42685.1"/>
    <property type="molecule type" value="Genomic_DNA"/>
</dbReference>
<dbReference type="GO" id="GO:0009847">
    <property type="term" value="P:spore germination"/>
    <property type="evidence" value="ECO:0007669"/>
    <property type="project" value="InterPro"/>
</dbReference>
<feature type="transmembrane region" description="Helical" evidence="8">
    <location>
        <begin position="124"/>
        <end position="140"/>
    </location>
</feature>
<dbReference type="GO" id="GO:0016020">
    <property type="term" value="C:membrane"/>
    <property type="evidence" value="ECO:0007669"/>
    <property type="project" value="UniProtKB-SubCell"/>
</dbReference>
<keyword evidence="7 8" id="KW-0472">Membrane</keyword>
<keyword evidence="4" id="KW-0309">Germination</keyword>
<dbReference type="PANTHER" id="PTHR34975:SF2">
    <property type="entry name" value="SPORE GERMINATION PROTEIN A2"/>
    <property type="match status" value="1"/>
</dbReference>
<proteinExistence type="inferred from homology"/>
<dbReference type="PANTHER" id="PTHR34975">
    <property type="entry name" value="SPORE GERMINATION PROTEIN A2"/>
    <property type="match status" value="1"/>
</dbReference>
<evidence type="ECO:0000256" key="5">
    <source>
        <dbReference type="ARBA" id="ARBA00022692"/>
    </source>
</evidence>
<evidence type="ECO:0000256" key="1">
    <source>
        <dbReference type="ARBA" id="ARBA00004141"/>
    </source>
</evidence>
<comment type="subcellular location">
    <subcellularLocation>
        <location evidence="1">Membrane</location>
        <topology evidence="1">Multi-pass membrane protein</topology>
    </subcellularLocation>
</comment>